<evidence type="ECO:0000313" key="6">
    <source>
        <dbReference type="Proteomes" id="UP000321181"/>
    </source>
</evidence>
<feature type="transmembrane region" description="Helical" evidence="3">
    <location>
        <begin position="234"/>
        <end position="254"/>
    </location>
</feature>
<keyword evidence="3" id="KW-1133">Transmembrane helix</keyword>
<proteinExistence type="inferred from homology"/>
<evidence type="ECO:0000256" key="2">
    <source>
        <dbReference type="SAM" id="MobiDB-lite"/>
    </source>
</evidence>
<dbReference type="Proteomes" id="UP000321181">
    <property type="component" value="Unassembled WGS sequence"/>
</dbReference>
<name>A0A512DA48_9CELL</name>
<gene>
    <name evidence="5" type="ORF">CAE01nite_10710</name>
</gene>
<comment type="caution">
    <text evidence="5">The sequence shown here is derived from an EMBL/GenBank/DDBJ whole genome shotgun (WGS) entry which is preliminary data.</text>
</comment>
<feature type="compositionally biased region" description="Low complexity" evidence="2">
    <location>
        <begin position="43"/>
        <end position="54"/>
    </location>
</feature>
<protein>
    <recommendedName>
        <fullName evidence="4">Threonine/serine exporter-like N-terminal domain-containing protein</fullName>
    </recommendedName>
</protein>
<feature type="region of interest" description="Disordered" evidence="2">
    <location>
        <begin position="29"/>
        <end position="67"/>
    </location>
</feature>
<dbReference type="PANTHER" id="PTHR31082">
    <property type="entry name" value="PHEROMONE-REGULATED MEMBRANE PROTEIN 10"/>
    <property type="match status" value="1"/>
</dbReference>
<evidence type="ECO:0000256" key="1">
    <source>
        <dbReference type="ARBA" id="ARBA00034125"/>
    </source>
</evidence>
<feature type="transmembrane region" description="Helical" evidence="3">
    <location>
        <begin position="443"/>
        <end position="467"/>
    </location>
</feature>
<dbReference type="Pfam" id="PF06738">
    <property type="entry name" value="ThrE"/>
    <property type="match status" value="1"/>
</dbReference>
<organism evidence="5 6">
    <name type="scientific">Cellulomonas aerilata</name>
    <dbReference type="NCBI Taxonomy" id="515326"/>
    <lineage>
        <taxon>Bacteria</taxon>
        <taxon>Bacillati</taxon>
        <taxon>Actinomycetota</taxon>
        <taxon>Actinomycetes</taxon>
        <taxon>Micrococcales</taxon>
        <taxon>Cellulomonadaceae</taxon>
        <taxon>Cellulomonas</taxon>
    </lineage>
</organism>
<evidence type="ECO:0000313" key="5">
    <source>
        <dbReference type="EMBL" id="GEO33346.1"/>
    </source>
</evidence>
<keyword evidence="3" id="KW-0472">Membrane</keyword>
<dbReference type="InterPro" id="IPR051361">
    <property type="entry name" value="ThrE/Ser_Exporter"/>
</dbReference>
<feature type="domain" description="Threonine/serine exporter-like N-terminal" evidence="4">
    <location>
        <begin position="80"/>
        <end position="319"/>
    </location>
</feature>
<keyword evidence="3" id="KW-0812">Transmembrane</keyword>
<keyword evidence="6" id="KW-1185">Reference proteome</keyword>
<evidence type="ECO:0000256" key="3">
    <source>
        <dbReference type="SAM" id="Phobius"/>
    </source>
</evidence>
<comment type="similarity">
    <text evidence="1">Belongs to the ThrE exporter (TC 2.A.79) family.</text>
</comment>
<reference evidence="5 6" key="1">
    <citation type="submission" date="2019-07" db="EMBL/GenBank/DDBJ databases">
        <title>Whole genome shotgun sequence of Cellulomonas aerilata NBRC 106308.</title>
        <authorList>
            <person name="Hosoyama A."/>
            <person name="Uohara A."/>
            <person name="Ohji S."/>
            <person name="Ichikawa N."/>
        </authorList>
    </citation>
    <scope>NUCLEOTIDE SEQUENCE [LARGE SCALE GENOMIC DNA]</scope>
    <source>
        <strain evidence="5 6">NBRC 106308</strain>
    </source>
</reference>
<dbReference type="EMBL" id="BJYY01000007">
    <property type="protein sequence ID" value="GEO33346.1"/>
    <property type="molecule type" value="Genomic_DNA"/>
</dbReference>
<feature type="transmembrane region" description="Helical" evidence="3">
    <location>
        <begin position="364"/>
        <end position="383"/>
    </location>
</feature>
<accession>A0A512DA48</accession>
<dbReference type="GO" id="GO:0022857">
    <property type="term" value="F:transmembrane transporter activity"/>
    <property type="evidence" value="ECO:0007669"/>
    <property type="project" value="InterPro"/>
</dbReference>
<feature type="transmembrane region" description="Helical" evidence="3">
    <location>
        <begin position="190"/>
        <end position="222"/>
    </location>
</feature>
<feature type="transmembrane region" description="Helical" evidence="3">
    <location>
        <begin position="389"/>
        <end position="405"/>
    </location>
</feature>
<dbReference type="AlphaFoldDB" id="A0A512DA48"/>
<evidence type="ECO:0000259" key="4">
    <source>
        <dbReference type="Pfam" id="PF06738"/>
    </source>
</evidence>
<sequence>MVLAAVLVLVLTTLGVLLVQRQARRARRAEASEQRGTAGTAGTTSVPTVPTRSVEGPAAADDVAGPTGAAARSDAELVAFLLALGGAMLDAGAPVVQVQDSLRRVAAVNGASAAETVILPTALVISSSQDGTTHTAAAGAGSRALRIDQVHGVLEVAEQAQRRQLTPNDGRARLAELLEVEPPYRPASRLVGYVGLAAGLALVLGGSFVDVLLAGALGAGVAAVQVGAGRWASVYQSLVVLGCAFGVACAALLLSRTGLQTSARVAMIAPLVTFLPGALLTTGAIDLATRHMVAGAARLAGGGMQLLLLALGITGAANLVGVPSAVLAGASGGQPQLVWPWVGVLLYGLGVCLHHCVRREAVGWILLVLLVAYAGQVVGGVFFGGAVSAFVGALAMTPVAMFAAARPAGPPMLVAILPAFWLLVPGALSLVGLTTVAGGQVQGLGTVVTAAATMVAISVGVLSGLAIGSGLGTTSDRLRALVGRRGVG</sequence>
<feature type="transmembrane region" description="Helical" evidence="3">
    <location>
        <begin position="306"/>
        <end position="326"/>
    </location>
</feature>
<dbReference type="InterPro" id="IPR010619">
    <property type="entry name" value="ThrE-like_N"/>
</dbReference>
<feature type="transmembrane region" description="Helical" evidence="3">
    <location>
        <begin position="412"/>
        <end position="437"/>
    </location>
</feature>
<feature type="transmembrane region" description="Helical" evidence="3">
    <location>
        <begin position="338"/>
        <end position="357"/>
    </location>
</feature>
<dbReference type="PANTHER" id="PTHR31082:SF4">
    <property type="entry name" value="PHEROMONE-REGULATED MEMBRANE PROTEIN 10"/>
    <property type="match status" value="1"/>
</dbReference>